<dbReference type="PROSITE" id="PS50819">
    <property type="entry name" value="INTEIN_ENDONUCLEASE"/>
    <property type="match status" value="2"/>
</dbReference>
<dbReference type="InterPro" id="IPR003586">
    <property type="entry name" value="Hint_dom_C"/>
</dbReference>
<evidence type="ECO:0000256" key="3">
    <source>
        <dbReference type="ARBA" id="ARBA00022679"/>
    </source>
</evidence>
<dbReference type="PROSITE" id="PS50817">
    <property type="entry name" value="INTEIN_N_TER"/>
    <property type="match status" value="1"/>
</dbReference>
<dbReference type="NCBIfam" id="TIGR01445">
    <property type="entry name" value="intein_Nterm"/>
    <property type="match status" value="1"/>
</dbReference>
<evidence type="ECO:0000256" key="1">
    <source>
        <dbReference type="ARBA" id="ARBA00012418"/>
    </source>
</evidence>
<dbReference type="SUPFAM" id="SSF55608">
    <property type="entry name" value="Homing endonucleases"/>
    <property type="match status" value="1"/>
</dbReference>
<dbReference type="GO" id="GO:0016539">
    <property type="term" value="P:intein-mediated protein splicing"/>
    <property type="evidence" value="ECO:0007669"/>
    <property type="project" value="InterPro"/>
</dbReference>
<dbReference type="InterPro" id="IPR000722">
    <property type="entry name" value="RNA_pol_asu"/>
</dbReference>
<dbReference type="GO" id="GO:0003899">
    <property type="term" value="F:DNA-directed RNA polymerase activity"/>
    <property type="evidence" value="ECO:0007669"/>
    <property type="project" value="UniProtKB-EC"/>
</dbReference>
<reference evidence="10 11" key="1">
    <citation type="submission" date="2018-09" db="EMBL/GenBank/DDBJ databases">
        <title>Metagenome Assembled Genomes from an Advanced Water Purification Facility.</title>
        <authorList>
            <person name="Stamps B.W."/>
            <person name="Spear J.R."/>
        </authorList>
    </citation>
    <scope>NUCLEOTIDE SEQUENCE [LARGE SCALE GENOMIC DNA]</scope>
    <source>
        <strain evidence="10">Bin_63_2</strain>
    </source>
</reference>
<dbReference type="InterPro" id="IPR045867">
    <property type="entry name" value="DNA-dir_RpoC_beta_prime"/>
</dbReference>
<dbReference type="InterPro" id="IPR006142">
    <property type="entry name" value="INTEIN"/>
</dbReference>
<dbReference type="GO" id="GO:0000428">
    <property type="term" value="C:DNA-directed RNA polymerase complex"/>
    <property type="evidence" value="ECO:0007669"/>
    <property type="project" value="UniProtKB-KW"/>
</dbReference>
<dbReference type="NCBIfam" id="TIGR01443">
    <property type="entry name" value="intein_Cterm"/>
    <property type="match status" value="1"/>
</dbReference>
<keyword evidence="2" id="KW-0240">DNA-directed RNA polymerase</keyword>
<dbReference type="Gene3D" id="3.10.28.10">
    <property type="entry name" value="Homing endonucleases"/>
    <property type="match status" value="2"/>
</dbReference>
<dbReference type="CDD" id="cd00081">
    <property type="entry name" value="Hint"/>
    <property type="match status" value="2"/>
</dbReference>
<dbReference type="InterPro" id="IPR014724">
    <property type="entry name" value="RNA_pol_RPB2_OB-fold"/>
</dbReference>
<sequence length="2706" mass="301312">MLSKSADEKILSQWDQIKDAFASSITGMFPISGRKNTLELTNLIYDDSKAKDADIKSQQLAKEQEKTWGVPVFAEFVLKDKETGNVINRSKQKIAVLPKMTQRFTYIIGGGEYNSAYQQRIKSGIYSKINEKGEHLTEINLNGRNNAFVKEARLKIPFDLETKKFKLNYATNNIPLYSFLKCVGVSDDEMKKEWGEDVWKANHTSKWQDDIKKIYEKKWKGRGLKVEGDSFEHIQKAVTEALSKAAVLPETTKLTLGRPVEKLSGKEILDASTHLLKTARGERAPDDQASMVFKQLLGLDDFIAEKFNSPKTGQALKLKIRNNVDRKDKVSSIISSDFFNRPLSQVFYSNALSQRPDQTNPLDILASKSLVTSMGPGGITSEHQLRPSMKMVNQTHFGVIDPIMTPEGETTGISLHLPIGVRKIGKEAKVYVYDTHEKKYAYKNPAEIHGDWLGSPDYFNWKGGHPVAAKEKVMAMSPDNHDFMEVDPKKVRYIIPSSKNLFTEATNAIPFLQCNQGNRTMTGSRQPSQGVSLVNREAPLVQVKSNSKDSFEKVFGSNFSHAAPEEGKVTHFVKDELGNTEEIHITDKSGNTHKVQIYNHFPLNEKKTFIHSEPTVKIGDNVTKGQTIADSNFSVSGEEEFYFKRGDVVKKTKFKDFVFNEPTEVLSLNRSTLTVDWMPLTNFIKHTSKDPLVKVTTRCGREFTVTRSHSCLTMSKEGEIITVKPSEMVLGKTVVPVSKKHIIVYNEVDLSPYKPTSKNATRTKYVLDKIPLNRDFGFLVGMYLSEGAFRGPAGFANTISFAATVDTVVQEVLRCLKSIGVEGKFHKTQVLAGSVQLARFFEDNFKRYCTDKQIPDWVFFSPRPFIEGVLDGLWTGDGAVSYKGNFDRIPTPLINMDGRVLVMGVHNLLTVWGVASSFRHYTTKYSSLRPTANSDHYKVQVATSDTKNMPTVTHKEKQLRLLDARTKVSKSDHLNIVPAIPVDRTFSGKTLIGKSLAERKYSNNEIYKKILESDLLWDVVESIEPVAPEEWVYDLEVESTHTFILASGVAVHNTAAGTMATGVNMHTGYVNYKSLTFEDSVVISESAAKKLSSIHMHRPTIETGPEDVISLNKFLAYASSAGKKIKKDKLDNLDKDGVIKPGTRVKPGDILVAAVGKNELPEDFAKLGARLKGAILPYRDKSLVWDSEHEGEVVKVIKKPGDTGYTVHVKTVEPMKVGDKLSARHGDKNIVGAILPDEHMPRVGGPNGKPLEMLTSPTGTPSRINLGQALELAASKIANKTGTPYITSNFQPGIDYAEKIRKELKEHGLKDKEVIYDPLLKVELENPVLTGHKYVLKLKHQVEKKESVRGMDQSLARKYSINEDPSRGGGEGAQAIAQLDMYALLAHGARANLREMTSYKAERQHNSETMADTDFWNRVMLGLPLQPPKATFAYKKFEGMLQGMGLNLKKDGYETILTPLTDKGVLHLSAGEITNSKMLRGKDDLEIKGGLFDKKITGGATGKGWSHITLAEPFPNPLFVGTKAQPGPAVVLSGLKYEDFEKVVRGEHTITVGGKELTGGKAISELLKKVDVNKEFEKVKNELKNLSGTTLDKANKKAKFLRALKNLNMKADEAYIMNHLPVIPPAFRPVVPMSDGSIASADINTLYAHIIQDNAALKDKTTLQYNPELQKKLNASVYDKLKAAIGIGSVPTYEGNKELKGLAKTIAGDNPKSGFFQNKIMKRRQDLSMRSTITPAADLQLDQVAIPKDSAMELYKPFVIRTLIQSGKDLIEATKEVKEQTPMAWKALEHTIKERPVLIKRDPVLHKYNMQAYYPVLKEGKSIGLHPLACGAFNADFDGNCIIGDVIISLKLWYNYSGEDNSALKKALEEKYQMKFTETTKIVAVDNNGVMVEMEIRNMPRIEESLSYDSNGASVYAVPPGIFVWSYNHETNQPTYEPVTHLTVEERCDVAKVNTRRFEVTASTNESLCVYDHDTEQLVDICPKDAIGRLSPVMKRIPITGSINDYELGWLIGAFLSDGAAPGTTIMYTKASQPHRDRFFAALQNLQGGTVNRRTYEEVHGPLEEISGISVKDHYTNINKSTLDLLQSCYERNERGEVPSGVRSALYKKMPVIACQFAEDTLIGLLAGLIDGDGSISINNSKAKPQVIANFSTSSPYLRDGITFLCRLLGIRNSVSETHPKAGRVHKHVNYTISFSTVDLQKIAPRLRLVKEDSINALNLLMSQDLKDDGDLVPVPNRIMSLVSSSAGPLKDDPIFASLRTIKSARKAGYYFTRNLAKYVLSFIKAANSLNVDLWEKVVYAEDVVWDTIVSVENLGKTTVYDLAIPTTKVFAVNGGLVIYDTMAVYLPLTEEARKEAIERMLPSKNLFSTTNYGIMHAPDQEAVIGIHLASTWGAKKDKKYNSLQDIVNDKTLHRSDVVKYKLPGGGEKETTKGRAVLASFLPDEYPRDKLDTLLHDSSFSFKKGTIHNYLETAARLDRKKYPDVVDGWRNLGNETAYRAGFSYSIHDLKPNKELRESILKPYHEAAAKVKATSAPQEEKDQKVIEIYSKATKELEDKFTKYYREQDNNMHKMIDIKARGNFGQFRQMVIAPMLMADNKGVIPTPITKSFSEGLSVPEYWNTLYGARMGTLSRAQGTSRPGALAKELANINVSTTIASNDCNVSKGHVIPLIGSDGKEEIDITDRYLAKDIDHPNLKLKANTIVTS</sequence>
<feature type="domain" description="DOD-type homing endonuclease" evidence="9">
    <location>
        <begin position="779"/>
        <end position="914"/>
    </location>
</feature>
<name>A0A5C7J3T6_9BACT</name>
<evidence type="ECO:0000259" key="9">
    <source>
        <dbReference type="PROSITE" id="PS50819"/>
    </source>
</evidence>
<dbReference type="Pfam" id="PF14528">
    <property type="entry name" value="LAGLIDADG_3"/>
    <property type="match status" value="1"/>
</dbReference>
<dbReference type="Gene3D" id="2.40.50.150">
    <property type="match status" value="1"/>
</dbReference>
<evidence type="ECO:0000256" key="5">
    <source>
        <dbReference type="ARBA" id="ARBA00022813"/>
    </source>
</evidence>
<evidence type="ECO:0000256" key="4">
    <source>
        <dbReference type="ARBA" id="ARBA00022695"/>
    </source>
</evidence>
<dbReference type="PROSITE" id="PS50818">
    <property type="entry name" value="INTEIN_C_TER"/>
    <property type="match status" value="1"/>
</dbReference>
<keyword evidence="7" id="KW-0804">Transcription</keyword>
<dbReference type="InterPro" id="IPR003587">
    <property type="entry name" value="Hint_dom_N"/>
</dbReference>
<dbReference type="Proteomes" id="UP000321026">
    <property type="component" value="Unassembled WGS sequence"/>
</dbReference>
<keyword evidence="3" id="KW-0808">Transferase</keyword>
<dbReference type="GO" id="GO:0004519">
    <property type="term" value="F:endonuclease activity"/>
    <property type="evidence" value="ECO:0007669"/>
    <property type="project" value="InterPro"/>
</dbReference>
<dbReference type="Pfam" id="PF00562">
    <property type="entry name" value="RNA_pol_Rpb2_6"/>
    <property type="match status" value="1"/>
</dbReference>
<dbReference type="InterPro" id="IPR004860">
    <property type="entry name" value="LAGLIDADG_dom"/>
</dbReference>
<dbReference type="InterPro" id="IPR030934">
    <property type="entry name" value="Intein_C"/>
</dbReference>
<dbReference type="Gene3D" id="2.40.40.20">
    <property type="match status" value="1"/>
</dbReference>
<dbReference type="Gene3D" id="1.10.40.90">
    <property type="match status" value="1"/>
</dbReference>
<dbReference type="InterPro" id="IPR007645">
    <property type="entry name" value="RNA_pol_Rpb2_3"/>
</dbReference>
<dbReference type="InterPro" id="IPR036844">
    <property type="entry name" value="Hint_dom_sf"/>
</dbReference>
<dbReference type="SUPFAM" id="SSF51294">
    <property type="entry name" value="Hedgehog/intein (Hint) domain"/>
    <property type="match status" value="2"/>
</dbReference>
<dbReference type="EMBL" id="SSDS01000092">
    <property type="protein sequence ID" value="TXG75934.1"/>
    <property type="molecule type" value="Genomic_DNA"/>
</dbReference>
<feature type="domain" description="DOD-type homing endonuclease" evidence="9">
    <location>
        <begin position="2011"/>
        <end position="2171"/>
    </location>
</feature>
<dbReference type="SMART" id="SM00663">
    <property type="entry name" value="RPOLA_N"/>
    <property type="match status" value="1"/>
</dbReference>
<dbReference type="InterPro" id="IPR006592">
    <property type="entry name" value="RNA_pol_N"/>
</dbReference>
<dbReference type="PRINTS" id="PR00379">
    <property type="entry name" value="INTEIN"/>
</dbReference>
<dbReference type="SMART" id="SM00305">
    <property type="entry name" value="HintC"/>
    <property type="match status" value="2"/>
</dbReference>
<dbReference type="InterPro" id="IPR037033">
    <property type="entry name" value="DNA-dir_RNAP_su2_hyb_sf"/>
</dbReference>
<dbReference type="SMART" id="SM00306">
    <property type="entry name" value="HintN"/>
    <property type="match status" value="1"/>
</dbReference>
<dbReference type="InterPro" id="IPR006141">
    <property type="entry name" value="Intein_N"/>
</dbReference>
<evidence type="ECO:0000256" key="6">
    <source>
        <dbReference type="ARBA" id="ARBA00023000"/>
    </source>
</evidence>
<feature type="non-terminal residue" evidence="10">
    <location>
        <position position="2706"/>
    </location>
</feature>
<proteinExistence type="predicted"/>
<gene>
    <name evidence="10" type="ORF">E6Q11_05845</name>
</gene>
<evidence type="ECO:0000313" key="10">
    <source>
        <dbReference type="EMBL" id="TXG75934.1"/>
    </source>
</evidence>
<keyword evidence="4" id="KW-0548">Nucleotidyltransferase</keyword>
<evidence type="ECO:0000313" key="11">
    <source>
        <dbReference type="Proteomes" id="UP000321026"/>
    </source>
</evidence>
<comment type="catalytic activity">
    <reaction evidence="8">
        <text>RNA(n) + a ribonucleoside 5'-triphosphate = RNA(n+1) + diphosphate</text>
        <dbReference type="Rhea" id="RHEA:21248"/>
        <dbReference type="Rhea" id="RHEA-COMP:14527"/>
        <dbReference type="Rhea" id="RHEA-COMP:17342"/>
        <dbReference type="ChEBI" id="CHEBI:33019"/>
        <dbReference type="ChEBI" id="CHEBI:61557"/>
        <dbReference type="ChEBI" id="CHEBI:140395"/>
        <dbReference type="EC" id="2.7.7.6"/>
    </reaction>
</comment>
<dbReference type="Gene3D" id="2.40.270.10">
    <property type="entry name" value="DNA-directed RNA polymerase, subunit 2, domain 6"/>
    <property type="match status" value="1"/>
</dbReference>
<dbReference type="InterPro" id="IPR007120">
    <property type="entry name" value="DNA-dir_RNAP_su2_dom"/>
</dbReference>
<evidence type="ECO:0000256" key="2">
    <source>
        <dbReference type="ARBA" id="ARBA00022478"/>
    </source>
</evidence>
<dbReference type="Gene3D" id="2.170.16.10">
    <property type="entry name" value="Hedgehog/Intein (Hint) domain"/>
    <property type="match status" value="3"/>
</dbReference>
<protein>
    <recommendedName>
        <fullName evidence="1">DNA-directed RNA polymerase</fullName>
        <ecNumber evidence="1">2.7.7.6</ecNumber>
    </recommendedName>
</protein>
<evidence type="ECO:0000256" key="8">
    <source>
        <dbReference type="ARBA" id="ARBA00048552"/>
    </source>
</evidence>
<keyword evidence="6" id="KW-0651">Protein splicing</keyword>
<accession>A0A5C7J3T6</accession>
<dbReference type="PANTHER" id="PTHR19376">
    <property type="entry name" value="DNA-DIRECTED RNA POLYMERASE"/>
    <property type="match status" value="1"/>
</dbReference>
<keyword evidence="5" id="KW-0068">Autocatalytic cleavage</keyword>
<dbReference type="Pfam" id="PF04565">
    <property type="entry name" value="RNA_pol_Rpb2_3"/>
    <property type="match status" value="1"/>
</dbReference>
<dbReference type="EC" id="2.7.7.6" evidence="1"/>
<dbReference type="Pfam" id="PF00623">
    <property type="entry name" value="RNA_pol_Rpb1_2"/>
    <property type="match status" value="1"/>
</dbReference>
<dbReference type="Gene3D" id="2.40.50.100">
    <property type="match status" value="1"/>
</dbReference>
<dbReference type="PANTHER" id="PTHR19376:SF54">
    <property type="entry name" value="DNA-DIRECTED RNA POLYMERASE SUBUNIT BETA"/>
    <property type="match status" value="1"/>
</dbReference>
<dbReference type="GO" id="GO:0006351">
    <property type="term" value="P:DNA-templated transcription"/>
    <property type="evidence" value="ECO:0007669"/>
    <property type="project" value="InterPro"/>
</dbReference>
<dbReference type="Gene3D" id="3.90.1100.10">
    <property type="match status" value="1"/>
</dbReference>
<dbReference type="GO" id="GO:0003677">
    <property type="term" value="F:DNA binding"/>
    <property type="evidence" value="ECO:0007669"/>
    <property type="project" value="InterPro"/>
</dbReference>
<evidence type="ECO:0000256" key="7">
    <source>
        <dbReference type="ARBA" id="ARBA00023163"/>
    </source>
</evidence>
<dbReference type="InterPro" id="IPR038120">
    <property type="entry name" value="Rpb1_funnel_sf"/>
</dbReference>
<organism evidence="10 11">
    <name type="scientific">Candidatus Dojkabacteria bacterium</name>
    <dbReference type="NCBI Taxonomy" id="2099670"/>
    <lineage>
        <taxon>Bacteria</taxon>
        <taxon>Candidatus Dojkabacteria</taxon>
    </lineage>
</organism>
<dbReference type="InterPro" id="IPR004042">
    <property type="entry name" value="Intein_endonuc_central"/>
</dbReference>
<dbReference type="SUPFAM" id="SSF64484">
    <property type="entry name" value="beta and beta-prime subunits of DNA dependent RNA-polymerase"/>
    <property type="match status" value="4"/>
</dbReference>
<comment type="caution">
    <text evidence="10">The sequence shown here is derived from an EMBL/GenBank/DDBJ whole genome shotgun (WGS) entry which is preliminary data.</text>
</comment>
<dbReference type="InterPro" id="IPR027434">
    <property type="entry name" value="Homing_endonucl"/>
</dbReference>
<dbReference type="Gene3D" id="1.10.132.30">
    <property type="match status" value="1"/>
</dbReference>